<accession>A0ABS7PWV9</accession>
<gene>
    <name evidence="2" type="ORF">K7G82_26340</name>
</gene>
<dbReference type="PANTHER" id="PTHR11544">
    <property type="entry name" value="COLD SHOCK DOMAIN CONTAINING PROTEINS"/>
    <property type="match status" value="1"/>
</dbReference>
<dbReference type="SMART" id="SM00357">
    <property type="entry name" value="CSP"/>
    <property type="match status" value="2"/>
</dbReference>
<dbReference type="Gene3D" id="2.40.50.140">
    <property type="entry name" value="Nucleic acid-binding proteins"/>
    <property type="match status" value="2"/>
</dbReference>
<evidence type="ECO:0000313" key="3">
    <source>
        <dbReference type="Proteomes" id="UP000706039"/>
    </source>
</evidence>
<dbReference type="Pfam" id="PF00313">
    <property type="entry name" value="CSD"/>
    <property type="match status" value="2"/>
</dbReference>
<organism evidence="2 3">
    <name type="scientific">Sphingomonas colocasiae</name>
    <dbReference type="NCBI Taxonomy" id="1848973"/>
    <lineage>
        <taxon>Bacteria</taxon>
        <taxon>Pseudomonadati</taxon>
        <taxon>Pseudomonadota</taxon>
        <taxon>Alphaproteobacteria</taxon>
        <taxon>Sphingomonadales</taxon>
        <taxon>Sphingomonadaceae</taxon>
        <taxon>Sphingomonas</taxon>
    </lineage>
</organism>
<evidence type="ECO:0000313" key="2">
    <source>
        <dbReference type="EMBL" id="MBY8825849.1"/>
    </source>
</evidence>
<dbReference type="SUPFAM" id="SSF50249">
    <property type="entry name" value="Nucleic acid-binding proteins"/>
    <property type="match status" value="2"/>
</dbReference>
<dbReference type="CDD" id="cd04458">
    <property type="entry name" value="CSP_CDS"/>
    <property type="match status" value="2"/>
</dbReference>
<proteinExistence type="predicted"/>
<dbReference type="InterPro" id="IPR012340">
    <property type="entry name" value="NA-bd_OB-fold"/>
</dbReference>
<dbReference type="InterPro" id="IPR002059">
    <property type="entry name" value="CSP_DNA-bd"/>
</dbReference>
<reference evidence="2 3" key="1">
    <citation type="submission" date="2021-08" db="EMBL/GenBank/DDBJ databases">
        <authorList>
            <person name="Tuo L."/>
        </authorList>
    </citation>
    <scope>NUCLEOTIDE SEQUENCE [LARGE SCALE GENOMIC DNA]</scope>
    <source>
        <strain evidence="2 3">JCM 31229</strain>
    </source>
</reference>
<dbReference type="Proteomes" id="UP000706039">
    <property type="component" value="Unassembled WGS sequence"/>
</dbReference>
<dbReference type="InterPro" id="IPR011129">
    <property type="entry name" value="CSD"/>
</dbReference>
<dbReference type="PROSITE" id="PS51857">
    <property type="entry name" value="CSD_2"/>
    <property type="match status" value="2"/>
</dbReference>
<feature type="domain" description="CSD" evidence="1">
    <location>
        <begin position="126"/>
        <end position="191"/>
    </location>
</feature>
<dbReference type="EMBL" id="JAINVV010000013">
    <property type="protein sequence ID" value="MBY8825849.1"/>
    <property type="molecule type" value="Genomic_DNA"/>
</dbReference>
<sequence>MHSNAQGADPPIEEIGGSIVATEVLEKHDGTMKWFDSTRGFGFMVSDDGAGDVLIHFSVLRDHGRRSLPEGTRVSCLAVRRNRGLQAREILSFDLDTAIVPDPERMTPERRDRVDPADMIDQAGPFEPVQVKWFNRVKGYGFLLRADGETDIFVHMETLRRAGLAEVEPGQPLRARCVSGNKGLLAVLVEPIE</sequence>
<evidence type="ECO:0000259" key="1">
    <source>
        <dbReference type="PROSITE" id="PS51857"/>
    </source>
</evidence>
<dbReference type="InterPro" id="IPR050181">
    <property type="entry name" value="Cold_shock_domain"/>
</dbReference>
<dbReference type="PRINTS" id="PR00050">
    <property type="entry name" value="COLDSHOCK"/>
</dbReference>
<name>A0ABS7PWV9_9SPHN</name>
<feature type="domain" description="CSD" evidence="1">
    <location>
        <begin position="27"/>
        <end position="92"/>
    </location>
</feature>
<comment type="caution">
    <text evidence="2">The sequence shown here is derived from an EMBL/GenBank/DDBJ whole genome shotgun (WGS) entry which is preliminary data.</text>
</comment>
<keyword evidence="3" id="KW-1185">Reference proteome</keyword>
<protein>
    <submittedName>
        <fullName evidence="2">Cold shock domain-containing protein</fullName>
    </submittedName>
</protein>